<evidence type="ECO:0000259" key="9">
    <source>
        <dbReference type="PROSITE" id="PS52029"/>
    </source>
</evidence>
<evidence type="ECO:0000256" key="5">
    <source>
        <dbReference type="ARBA" id="ARBA00023315"/>
    </source>
</evidence>
<feature type="domain" description="L,D-TPase catalytic" evidence="9">
    <location>
        <begin position="248"/>
        <end position="373"/>
    </location>
</feature>
<keyword evidence="4 7" id="KW-0573">Peptidoglycan synthesis</keyword>
<evidence type="ECO:0000256" key="7">
    <source>
        <dbReference type="PROSITE-ProRule" id="PRU01373"/>
    </source>
</evidence>
<evidence type="ECO:0000256" key="4">
    <source>
        <dbReference type="ARBA" id="ARBA00022984"/>
    </source>
</evidence>
<name>A0ABQ7FBJ8_9ACTN</name>
<sequence>MSHTSRIRSERIRLVLGSGMLIGGLVAGAAACGDADGHPLSAKPYDASDQIAFSGDGAEGRKLDPDQPLEVSARGGDGRITDVTATDAAGHRIRGALNAEGTRWRSTSPLAAGARYTLRVSTEDEDGAPGLRVIEFETKPADGFLRVTFGPDAGTYGVGQPITAELSRPVRSREARGRVESSLKVSSEPRVAGAWHWVDDKTLHYRPRTYWPAHATVEVRSALEGVKVEGSLYGGSSKPLRIRTGARLEAVTDARTHTMTVKRDGKVIRKLPVTTGKPGFDTRNGVKTILAKEAFVRMRGTSVGIAEGSAESYDLPVHWAARVTWSGEYVHAAPWSVGSQGSANVSHGCTGMSTADAKWFFETVRIGDIVKVVGSAGETMTPFDNGFGDWNLNWEEWREGSALSGSGPREGDGPASPARLRPQV</sequence>
<accession>A0ABQ7FBJ8</accession>
<feature type="region of interest" description="Disordered" evidence="8">
    <location>
        <begin position="399"/>
        <end position="424"/>
    </location>
</feature>
<proteinExistence type="predicted"/>
<comment type="pathway">
    <text evidence="1 7">Cell wall biogenesis; peptidoglycan biosynthesis.</text>
</comment>
<dbReference type="RefSeq" id="WP_098751548.1">
    <property type="nucleotide sequence ID" value="NZ_WHPN01000367.1"/>
</dbReference>
<dbReference type="Gene3D" id="2.60.40.3780">
    <property type="match status" value="1"/>
</dbReference>
<evidence type="ECO:0000256" key="6">
    <source>
        <dbReference type="ARBA" id="ARBA00023316"/>
    </source>
</evidence>
<dbReference type="Pfam" id="PF03734">
    <property type="entry name" value="YkuD"/>
    <property type="match status" value="1"/>
</dbReference>
<protein>
    <submittedName>
        <fullName evidence="10">L,D-transpeptidase</fullName>
    </submittedName>
</protein>
<comment type="caution">
    <text evidence="10">The sequence shown here is derived from an EMBL/GenBank/DDBJ whole genome shotgun (WGS) entry which is preliminary data.</text>
</comment>
<dbReference type="SUPFAM" id="SSF141523">
    <property type="entry name" value="L,D-transpeptidase catalytic domain-like"/>
    <property type="match status" value="1"/>
</dbReference>
<dbReference type="Proteomes" id="UP000621266">
    <property type="component" value="Unassembled WGS sequence"/>
</dbReference>
<dbReference type="InterPro" id="IPR041280">
    <property type="entry name" value="Big_10"/>
</dbReference>
<keyword evidence="11" id="KW-1185">Reference proteome</keyword>
<reference evidence="10 11" key="1">
    <citation type="submission" date="2019-10" db="EMBL/GenBank/DDBJ databases">
        <title>Streptomyces tenebrisbrunneis sp.nov., an endogenous actinomycete isolated from of Lycium ruthenicum.</title>
        <authorList>
            <person name="Ma L."/>
        </authorList>
    </citation>
    <scope>NUCLEOTIDE SEQUENCE [LARGE SCALE GENOMIC DNA]</scope>
    <source>
        <strain evidence="10 11">TRM 66187</strain>
    </source>
</reference>
<evidence type="ECO:0000256" key="8">
    <source>
        <dbReference type="SAM" id="MobiDB-lite"/>
    </source>
</evidence>
<dbReference type="InterPro" id="IPR038063">
    <property type="entry name" value="Transpep_catalytic_dom"/>
</dbReference>
<keyword evidence="3 7" id="KW-0133">Cell shape</keyword>
<dbReference type="PANTHER" id="PTHR30582:SF2">
    <property type="entry name" value="L,D-TRANSPEPTIDASE YCIB-RELATED"/>
    <property type="match status" value="1"/>
</dbReference>
<feature type="region of interest" description="Disordered" evidence="8">
    <location>
        <begin position="56"/>
        <end position="78"/>
    </location>
</feature>
<evidence type="ECO:0000313" key="11">
    <source>
        <dbReference type="Proteomes" id="UP000621266"/>
    </source>
</evidence>
<keyword evidence="2" id="KW-0808">Transferase</keyword>
<keyword evidence="5" id="KW-0012">Acyltransferase</keyword>
<gene>
    <name evidence="10" type="ORF">GCU69_24750</name>
</gene>
<dbReference type="PANTHER" id="PTHR30582">
    <property type="entry name" value="L,D-TRANSPEPTIDASE"/>
    <property type="match status" value="1"/>
</dbReference>
<organism evidence="10 11">
    <name type="scientific">Streptomyces lycii</name>
    <dbReference type="NCBI Taxonomy" id="2654337"/>
    <lineage>
        <taxon>Bacteria</taxon>
        <taxon>Bacillati</taxon>
        <taxon>Actinomycetota</taxon>
        <taxon>Actinomycetes</taxon>
        <taxon>Kitasatosporales</taxon>
        <taxon>Streptomycetaceae</taxon>
        <taxon>Streptomyces</taxon>
    </lineage>
</organism>
<evidence type="ECO:0000256" key="2">
    <source>
        <dbReference type="ARBA" id="ARBA00022679"/>
    </source>
</evidence>
<dbReference type="InterPro" id="IPR005490">
    <property type="entry name" value="LD_TPept_cat_dom"/>
</dbReference>
<dbReference type="CDD" id="cd16913">
    <property type="entry name" value="YkuD_like"/>
    <property type="match status" value="1"/>
</dbReference>
<evidence type="ECO:0000256" key="1">
    <source>
        <dbReference type="ARBA" id="ARBA00004752"/>
    </source>
</evidence>
<dbReference type="Pfam" id="PF17964">
    <property type="entry name" value="Big_10"/>
    <property type="match status" value="1"/>
</dbReference>
<dbReference type="InterPro" id="IPR050979">
    <property type="entry name" value="LD-transpeptidase"/>
</dbReference>
<feature type="active site" description="Proton donor/acceptor" evidence="7">
    <location>
        <position position="331"/>
    </location>
</feature>
<evidence type="ECO:0000256" key="3">
    <source>
        <dbReference type="ARBA" id="ARBA00022960"/>
    </source>
</evidence>
<keyword evidence="6 7" id="KW-0961">Cell wall biogenesis/degradation</keyword>
<dbReference type="PROSITE" id="PS51257">
    <property type="entry name" value="PROKAR_LIPOPROTEIN"/>
    <property type="match status" value="1"/>
</dbReference>
<evidence type="ECO:0000313" key="10">
    <source>
        <dbReference type="EMBL" id="KAF4406471.1"/>
    </source>
</evidence>
<dbReference type="Gene3D" id="2.40.440.10">
    <property type="entry name" value="L,D-transpeptidase catalytic domain-like"/>
    <property type="match status" value="1"/>
</dbReference>
<dbReference type="EMBL" id="WHPN01000367">
    <property type="protein sequence ID" value="KAF4406471.1"/>
    <property type="molecule type" value="Genomic_DNA"/>
</dbReference>
<dbReference type="Gene3D" id="2.60.40.3710">
    <property type="match status" value="1"/>
</dbReference>
<feature type="active site" description="Nucleophile" evidence="7">
    <location>
        <position position="349"/>
    </location>
</feature>
<dbReference type="PROSITE" id="PS52029">
    <property type="entry name" value="LD_TPASE"/>
    <property type="match status" value="1"/>
</dbReference>